<sequence length="132" mass="15073">MLPAINEDLVLWKKVPRQCQLDPHSTSFCRKNTRDYNKSQSTTEYSACLTSSTTMSTIANEFNQRTCQRSLLKRTFQRYQKTLSLPSVACFNYAHSNTAKSSSLFVSTKSSATPLSEHQSLIKCQKLMYMII</sequence>
<proteinExistence type="predicted"/>
<gene>
    <name evidence="1" type="ORF">FGO68_gene2448</name>
</gene>
<comment type="caution">
    <text evidence="1">The sequence shown here is derived from an EMBL/GenBank/DDBJ whole genome shotgun (WGS) entry which is preliminary data.</text>
</comment>
<accession>A0A8J8NAF4</accession>
<organism evidence="1 2">
    <name type="scientific">Halteria grandinella</name>
    <dbReference type="NCBI Taxonomy" id="5974"/>
    <lineage>
        <taxon>Eukaryota</taxon>
        <taxon>Sar</taxon>
        <taxon>Alveolata</taxon>
        <taxon>Ciliophora</taxon>
        <taxon>Intramacronucleata</taxon>
        <taxon>Spirotrichea</taxon>
        <taxon>Stichotrichia</taxon>
        <taxon>Sporadotrichida</taxon>
        <taxon>Halteriidae</taxon>
        <taxon>Halteria</taxon>
    </lineage>
</organism>
<protein>
    <submittedName>
        <fullName evidence="1">Uncharacterized protein</fullName>
    </submittedName>
</protein>
<evidence type="ECO:0000313" key="2">
    <source>
        <dbReference type="Proteomes" id="UP000785679"/>
    </source>
</evidence>
<dbReference type="AlphaFoldDB" id="A0A8J8NAF4"/>
<name>A0A8J8NAF4_HALGN</name>
<dbReference type="EMBL" id="RRYP01030712">
    <property type="protein sequence ID" value="TNV71100.1"/>
    <property type="molecule type" value="Genomic_DNA"/>
</dbReference>
<dbReference type="Proteomes" id="UP000785679">
    <property type="component" value="Unassembled WGS sequence"/>
</dbReference>
<evidence type="ECO:0000313" key="1">
    <source>
        <dbReference type="EMBL" id="TNV71100.1"/>
    </source>
</evidence>
<keyword evidence="2" id="KW-1185">Reference proteome</keyword>
<reference evidence="1" key="1">
    <citation type="submission" date="2019-06" db="EMBL/GenBank/DDBJ databases">
        <authorList>
            <person name="Zheng W."/>
        </authorList>
    </citation>
    <scope>NUCLEOTIDE SEQUENCE</scope>
    <source>
        <strain evidence="1">QDHG01</strain>
    </source>
</reference>